<evidence type="ECO:0000259" key="5">
    <source>
        <dbReference type="Pfam" id="PF08546"/>
    </source>
</evidence>
<dbReference type="InterPro" id="IPR013332">
    <property type="entry name" value="KPR_N"/>
</dbReference>
<dbReference type="InterPro" id="IPR003710">
    <property type="entry name" value="ApbA"/>
</dbReference>
<dbReference type="SUPFAM" id="SSF51735">
    <property type="entry name" value="NAD(P)-binding Rossmann-fold domains"/>
    <property type="match status" value="1"/>
</dbReference>
<keyword evidence="7" id="KW-1185">Reference proteome</keyword>
<evidence type="ECO:0000259" key="4">
    <source>
        <dbReference type="Pfam" id="PF02558"/>
    </source>
</evidence>
<reference evidence="7" key="1">
    <citation type="journal article" date="2014" name="Nat. Commun.">
        <title>Genomic adaptations of the halophilic Dead Sea filamentous fungus Eurotium rubrum.</title>
        <authorList>
            <person name="Kis-Papo T."/>
            <person name="Weig A.R."/>
            <person name="Riley R."/>
            <person name="Persoh D."/>
            <person name="Salamov A."/>
            <person name="Sun H."/>
            <person name="Lipzen A."/>
            <person name="Wasser S.P."/>
            <person name="Rambold G."/>
            <person name="Grigoriev I.V."/>
            <person name="Nevo E."/>
        </authorList>
    </citation>
    <scope>NUCLEOTIDE SEQUENCE [LARGE SCALE GENOMIC DNA]</scope>
    <source>
        <strain evidence="7">CBS 135680</strain>
    </source>
</reference>
<dbReference type="PANTHER" id="PTHR21708">
    <property type="entry name" value="PROBABLE 2-DEHYDROPANTOATE 2-REDUCTASE"/>
    <property type="match status" value="1"/>
</dbReference>
<keyword evidence="2" id="KW-0521">NADP</keyword>
<feature type="domain" description="Ketopantoate reductase N-terminal" evidence="4">
    <location>
        <begin position="8"/>
        <end position="163"/>
    </location>
</feature>
<dbReference type="EMBL" id="KK088425">
    <property type="protein sequence ID" value="EYE94715.1"/>
    <property type="molecule type" value="Genomic_DNA"/>
</dbReference>
<dbReference type="PANTHER" id="PTHR21708:SF30">
    <property type="entry name" value="2-DEHYDROPANTOATE 2-REDUCTASE-RELATED"/>
    <property type="match status" value="1"/>
</dbReference>
<dbReference type="Pfam" id="PF02558">
    <property type="entry name" value="ApbA"/>
    <property type="match status" value="1"/>
</dbReference>
<dbReference type="GeneID" id="63699550"/>
<dbReference type="SUPFAM" id="SSF48179">
    <property type="entry name" value="6-phosphogluconate dehydrogenase C-terminal domain-like"/>
    <property type="match status" value="1"/>
</dbReference>
<gene>
    <name evidence="6" type="ORF">EURHEDRAFT_457382</name>
</gene>
<dbReference type="FunFam" id="1.10.1040.10:FF:000017">
    <property type="entry name" value="2-dehydropantoate 2-reductase"/>
    <property type="match status" value="1"/>
</dbReference>
<evidence type="ECO:0000256" key="2">
    <source>
        <dbReference type="ARBA" id="ARBA00022857"/>
    </source>
</evidence>
<dbReference type="InterPro" id="IPR008927">
    <property type="entry name" value="6-PGluconate_DH-like_C_sf"/>
</dbReference>
<dbReference type="InterPro" id="IPR051402">
    <property type="entry name" value="KPR-Related"/>
</dbReference>
<evidence type="ECO:0000313" key="7">
    <source>
        <dbReference type="Proteomes" id="UP000019804"/>
    </source>
</evidence>
<dbReference type="InterPro" id="IPR013752">
    <property type="entry name" value="KPA_reductase"/>
</dbReference>
<name>A0A017SEP5_ASPRC</name>
<dbReference type="Gene3D" id="3.40.50.720">
    <property type="entry name" value="NAD(P)-binding Rossmann-like Domain"/>
    <property type="match status" value="1"/>
</dbReference>
<dbReference type="GO" id="GO:0008677">
    <property type="term" value="F:2-dehydropantoate 2-reductase activity"/>
    <property type="evidence" value="ECO:0007669"/>
    <property type="project" value="InterPro"/>
</dbReference>
<comment type="similarity">
    <text evidence="1">Belongs to the ketopantoate reductase family.</text>
</comment>
<dbReference type="NCBIfam" id="TIGR00745">
    <property type="entry name" value="apbA_panE"/>
    <property type="match status" value="1"/>
</dbReference>
<dbReference type="GO" id="GO:0015940">
    <property type="term" value="P:pantothenate biosynthetic process"/>
    <property type="evidence" value="ECO:0007669"/>
    <property type="project" value="InterPro"/>
</dbReference>
<dbReference type="Pfam" id="PF08546">
    <property type="entry name" value="ApbA_C"/>
    <property type="match status" value="1"/>
</dbReference>
<evidence type="ECO:0000313" key="6">
    <source>
        <dbReference type="EMBL" id="EYE94715.1"/>
    </source>
</evidence>
<dbReference type="GO" id="GO:0005737">
    <property type="term" value="C:cytoplasm"/>
    <property type="evidence" value="ECO:0007669"/>
    <property type="project" value="TreeGrafter"/>
</dbReference>
<evidence type="ECO:0000256" key="3">
    <source>
        <dbReference type="ARBA" id="ARBA00023002"/>
    </source>
</evidence>
<organism evidence="6 7">
    <name type="scientific">Aspergillus ruber (strain CBS 135680)</name>
    <dbReference type="NCBI Taxonomy" id="1388766"/>
    <lineage>
        <taxon>Eukaryota</taxon>
        <taxon>Fungi</taxon>
        <taxon>Dikarya</taxon>
        <taxon>Ascomycota</taxon>
        <taxon>Pezizomycotina</taxon>
        <taxon>Eurotiomycetes</taxon>
        <taxon>Eurotiomycetidae</taxon>
        <taxon>Eurotiales</taxon>
        <taxon>Aspergillaceae</taxon>
        <taxon>Aspergillus</taxon>
        <taxon>Aspergillus subgen. Aspergillus</taxon>
    </lineage>
</organism>
<dbReference type="OrthoDB" id="3609at2759"/>
<accession>A0A017SEP5</accession>
<proteinExistence type="inferred from homology"/>
<dbReference type="AlphaFoldDB" id="A0A017SEP5"/>
<protein>
    <submittedName>
        <fullName evidence="6">Putative 2-dehydropantoate 2-reductase</fullName>
    </submittedName>
</protein>
<dbReference type="Gene3D" id="1.10.1040.10">
    <property type="entry name" value="N-(1-d-carboxylethyl)-l-norvaline Dehydrogenase, domain 2"/>
    <property type="match status" value="1"/>
</dbReference>
<evidence type="ECO:0000256" key="1">
    <source>
        <dbReference type="ARBA" id="ARBA00007870"/>
    </source>
</evidence>
<dbReference type="RefSeq" id="XP_040638403.1">
    <property type="nucleotide sequence ID" value="XM_040784426.1"/>
</dbReference>
<sequence length="368" mass="40767">MSQSKLRILLIGGGGIGIVTAYALETGGLAEVTAILRSNYAVVEKNGFTIDSVDHGYIQGWRPSHTRNTIPNKEEKIFDYLILTTKNIPDIPPALPDIIAPAVTPSHTSIILIQNGVNIEHPFRERFPTNPIISGVSFTSATEVKPGFIRHDDYDRVRLGPFPHPRNQDPSDSELSAKATTATQTFITAYNPNANINTNNCTIDVQFDIDVPATCWRKLIYNASFNPISAILRMDITRMRVYEHVIDELVKPAMREVVAVAGALGIRVVSRGEDEEGVIGQAIRCDPPEAFFRPSMCQDVEKGNYMEIENIVGEPLREGEKLGVPTPTLRTIYAILKGLQMKVKEQRGFVEPKFNEKSQYAGKSESMA</sequence>
<keyword evidence="3" id="KW-0560">Oxidoreductase</keyword>
<dbReference type="InterPro" id="IPR013328">
    <property type="entry name" value="6PGD_dom2"/>
</dbReference>
<dbReference type="Proteomes" id="UP000019804">
    <property type="component" value="Unassembled WGS sequence"/>
</dbReference>
<dbReference type="STRING" id="1388766.A0A017SEP5"/>
<feature type="domain" description="Ketopantoate reductase C-terminal" evidence="5">
    <location>
        <begin position="213"/>
        <end position="340"/>
    </location>
</feature>
<dbReference type="InterPro" id="IPR036291">
    <property type="entry name" value="NAD(P)-bd_dom_sf"/>
</dbReference>
<dbReference type="HOGENOM" id="CLU_031468_2_1_1"/>